<evidence type="ECO:0000313" key="1">
    <source>
        <dbReference type="EMBL" id="MEQ2315138.1"/>
    </source>
</evidence>
<keyword evidence="2" id="KW-1185">Reference proteome</keyword>
<accession>A0ABV1ACI1</accession>
<proteinExistence type="predicted"/>
<protein>
    <submittedName>
        <fullName evidence="1">Uncharacterized protein</fullName>
    </submittedName>
</protein>
<sequence>MRQKQNSLPRRIPTQTQPKFALLFSPTSSHCVKLQLTPLNMMREFWTHTGRWWGCDGSGGRRKACGERLAPTLREEMECWGEKNRCAPGKVMKFKNSNLVQQNHSYLSFITTHWFLEEWLNQAK</sequence>
<dbReference type="EMBL" id="JAHRIP010086157">
    <property type="protein sequence ID" value="MEQ2315138.1"/>
    <property type="molecule type" value="Genomic_DNA"/>
</dbReference>
<gene>
    <name evidence="1" type="ORF">AMECASPLE_019081</name>
</gene>
<reference evidence="1 2" key="1">
    <citation type="submission" date="2021-06" db="EMBL/GenBank/DDBJ databases">
        <authorList>
            <person name="Palmer J.M."/>
        </authorList>
    </citation>
    <scope>NUCLEOTIDE SEQUENCE [LARGE SCALE GENOMIC DNA]</scope>
    <source>
        <strain evidence="1 2">AS_MEX2019</strain>
        <tissue evidence="1">Muscle</tissue>
    </source>
</reference>
<name>A0ABV1ACI1_9TELE</name>
<dbReference type="Proteomes" id="UP001469553">
    <property type="component" value="Unassembled WGS sequence"/>
</dbReference>
<comment type="caution">
    <text evidence="1">The sequence shown here is derived from an EMBL/GenBank/DDBJ whole genome shotgun (WGS) entry which is preliminary data.</text>
</comment>
<evidence type="ECO:0000313" key="2">
    <source>
        <dbReference type="Proteomes" id="UP001469553"/>
    </source>
</evidence>
<organism evidence="1 2">
    <name type="scientific">Ameca splendens</name>
    <dbReference type="NCBI Taxonomy" id="208324"/>
    <lineage>
        <taxon>Eukaryota</taxon>
        <taxon>Metazoa</taxon>
        <taxon>Chordata</taxon>
        <taxon>Craniata</taxon>
        <taxon>Vertebrata</taxon>
        <taxon>Euteleostomi</taxon>
        <taxon>Actinopterygii</taxon>
        <taxon>Neopterygii</taxon>
        <taxon>Teleostei</taxon>
        <taxon>Neoteleostei</taxon>
        <taxon>Acanthomorphata</taxon>
        <taxon>Ovalentaria</taxon>
        <taxon>Atherinomorphae</taxon>
        <taxon>Cyprinodontiformes</taxon>
        <taxon>Goodeidae</taxon>
        <taxon>Ameca</taxon>
    </lineage>
</organism>